<evidence type="ECO:0000313" key="3">
    <source>
        <dbReference type="RefSeq" id="XP_031560038.1"/>
    </source>
</evidence>
<dbReference type="OrthoDB" id="199930at2759"/>
<name>A0A6P8HXB1_ACTTE</name>
<evidence type="ECO:0000313" key="2">
    <source>
        <dbReference type="Proteomes" id="UP000515163"/>
    </source>
</evidence>
<feature type="domain" description="UNC-45/Cro1/She4 central" evidence="1">
    <location>
        <begin position="4"/>
        <end position="101"/>
    </location>
</feature>
<dbReference type="GeneID" id="116296193"/>
<dbReference type="SUPFAM" id="SSF48371">
    <property type="entry name" value="ARM repeat"/>
    <property type="match status" value="1"/>
</dbReference>
<organism evidence="2 3">
    <name type="scientific">Actinia tenebrosa</name>
    <name type="common">Australian red waratah sea anemone</name>
    <dbReference type="NCBI Taxonomy" id="6105"/>
    <lineage>
        <taxon>Eukaryota</taxon>
        <taxon>Metazoa</taxon>
        <taxon>Cnidaria</taxon>
        <taxon>Anthozoa</taxon>
        <taxon>Hexacorallia</taxon>
        <taxon>Actiniaria</taxon>
        <taxon>Actiniidae</taxon>
        <taxon>Actinia</taxon>
    </lineage>
</organism>
<dbReference type="KEGG" id="aten:116296193"/>
<dbReference type="InterPro" id="IPR011989">
    <property type="entry name" value="ARM-like"/>
</dbReference>
<evidence type="ECO:0000259" key="1">
    <source>
        <dbReference type="Pfam" id="PF11701"/>
    </source>
</evidence>
<dbReference type="RefSeq" id="XP_031560038.1">
    <property type="nucleotide sequence ID" value="XM_031704178.1"/>
</dbReference>
<dbReference type="InParanoid" id="A0A6P8HXB1"/>
<keyword evidence="2" id="KW-1185">Reference proteome</keyword>
<sequence length="102" mass="10943">MKFMKQTNVQSHIEGCTALCALIQGCQESASSLLKSDEITNLIVALSTKEGLEIQIVAAETLALATSDKTLCSTLGEAGLASLKHLYHLKNDRVRVRALVVS</sequence>
<dbReference type="InterPro" id="IPR016024">
    <property type="entry name" value="ARM-type_fold"/>
</dbReference>
<dbReference type="PROSITE" id="PS51257">
    <property type="entry name" value="PROKAR_LIPOPROTEIN"/>
    <property type="match status" value="1"/>
</dbReference>
<reference evidence="3" key="1">
    <citation type="submission" date="2025-08" db="UniProtKB">
        <authorList>
            <consortium name="RefSeq"/>
        </authorList>
    </citation>
    <scope>IDENTIFICATION</scope>
    <source>
        <tissue evidence="3">Tentacle</tissue>
    </source>
</reference>
<gene>
    <name evidence="3" type="primary">LOC116296193</name>
</gene>
<dbReference type="Proteomes" id="UP000515163">
    <property type="component" value="Unplaced"/>
</dbReference>
<dbReference type="AlphaFoldDB" id="A0A6P8HXB1"/>
<protein>
    <submittedName>
        <fullName evidence="3">Uncharacterized protein LOC116296193</fullName>
    </submittedName>
</protein>
<accession>A0A6P8HXB1</accession>
<dbReference type="Pfam" id="PF11701">
    <property type="entry name" value="UNC45-central"/>
    <property type="match status" value="1"/>
</dbReference>
<dbReference type="Gene3D" id="1.25.10.10">
    <property type="entry name" value="Leucine-rich Repeat Variant"/>
    <property type="match status" value="1"/>
</dbReference>
<proteinExistence type="predicted"/>
<dbReference type="InterPro" id="IPR024660">
    <property type="entry name" value="UCS_central_dom"/>
</dbReference>